<dbReference type="Proteomes" id="UP000612808">
    <property type="component" value="Unassembled WGS sequence"/>
</dbReference>
<accession>A0A8J3N7X5</accession>
<feature type="transmembrane region" description="Helical" evidence="2">
    <location>
        <begin position="241"/>
        <end position="261"/>
    </location>
</feature>
<gene>
    <name evidence="4" type="ORF">Aru02nite_06130</name>
</gene>
<keyword evidence="2" id="KW-1133">Transmembrane helix</keyword>
<evidence type="ECO:0000313" key="5">
    <source>
        <dbReference type="Proteomes" id="UP000612808"/>
    </source>
</evidence>
<evidence type="ECO:0000313" key="4">
    <source>
        <dbReference type="EMBL" id="GID09724.1"/>
    </source>
</evidence>
<dbReference type="EMBL" id="BOMB01000003">
    <property type="protein sequence ID" value="GID09724.1"/>
    <property type="molecule type" value="Genomic_DNA"/>
</dbReference>
<dbReference type="InterPro" id="IPR002656">
    <property type="entry name" value="Acyl_transf_3_dom"/>
</dbReference>
<feature type="transmembrane region" description="Helical" evidence="2">
    <location>
        <begin position="49"/>
        <end position="69"/>
    </location>
</feature>
<evidence type="ECO:0000256" key="1">
    <source>
        <dbReference type="SAM" id="MobiDB-lite"/>
    </source>
</evidence>
<dbReference type="Pfam" id="PF01757">
    <property type="entry name" value="Acyl_transf_3"/>
    <property type="match status" value="1"/>
</dbReference>
<keyword evidence="2" id="KW-0812">Transmembrane</keyword>
<feature type="transmembrane region" description="Helical" evidence="2">
    <location>
        <begin position="152"/>
        <end position="173"/>
    </location>
</feature>
<feature type="region of interest" description="Disordered" evidence="1">
    <location>
        <begin position="425"/>
        <end position="457"/>
    </location>
</feature>
<feature type="transmembrane region" description="Helical" evidence="2">
    <location>
        <begin position="267"/>
        <end position="290"/>
    </location>
</feature>
<feature type="transmembrane region" description="Helical" evidence="2">
    <location>
        <begin position="383"/>
        <end position="404"/>
    </location>
</feature>
<dbReference type="GO" id="GO:0009103">
    <property type="term" value="P:lipopolysaccharide biosynthetic process"/>
    <property type="evidence" value="ECO:0007669"/>
    <property type="project" value="TreeGrafter"/>
</dbReference>
<proteinExistence type="predicted"/>
<feature type="region of interest" description="Disordered" evidence="1">
    <location>
        <begin position="1"/>
        <end position="25"/>
    </location>
</feature>
<keyword evidence="5" id="KW-1185">Reference proteome</keyword>
<dbReference type="GO" id="GO:0016747">
    <property type="term" value="F:acyltransferase activity, transferring groups other than amino-acyl groups"/>
    <property type="evidence" value="ECO:0007669"/>
    <property type="project" value="InterPro"/>
</dbReference>
<sequence length="627" mass="66647">MANATQVHTDSVEAREPRPPSRPVRLPGVDGLRALAVTAVLIYHVNPRLLPGGYLGVDVFFVVSGYLITRLLLAERGNLRHFWVRRARRILPPLVPVLLVTVLAVAWASRAQLRSLRTEVLGALTFTSNWVQIAEHHSYFARFAAPSVLQHLWSLAVEEQFYLLWPLVVVLVLRRGRNRLALLAALGAVASMVVMSARFTTGGDPSRVYFGTDTHCAGLLIGAVLAVLWSGAAGTSRLRTVGRNVAAVVGIGVVGVGLWRLSEYGPGAYRGGIAVVSAATALLILGAGAGRSGVGWLLSRAPVRWLGARSYGLYLWHWPILVIGSQLAKRTVPVALVEVGVALTLTVWSYRYLEQPVLRAGYQGLLRRGWLVPLDRRRTTRRAALLAGGAAAVACVVAATVALVRAPVAPPSGLDAQLAAASVATGAPPAPTPAPSSAAPSPTPSTSAAPPIPPVPRGTDISALGDSVMLAAAPALQRRLPGISIDAKVSRAMQPAPGILSGMAGRGTLRPVVLLGLGTNGPFPRSLLEGVVRRLGPHRRLFLVNVYLPTRPWGGQVNRTLEQVAAEFDNVYLVDWRDAAAKHENLLWPDRIHPRPGGGANLYARTVAAALAGPDDDEELVPANHAR</sequence>
<keyword evidence="2" id="KW-0472">Membrane</keyword>
<dbReference type="PANTHER" id="PTHR23028">
    <property type="entry name" value="ACETYLTRANSFERASE"/>
    <property type="match status" value="1"/>
</dbReference>
<feature type="compositionally biased region" description="Basic and acidic residues" evidence="1">
    <location>
        <begin position="10"/>
        <end position="19"/>
    </location>
</feature>
<evidence type="ECO:0000259" key="3">
    <source>
        <dbReference type="Pfam" id="PF01757"/>
    </source>
</evidence>
<feature type="compositionally biased region" description="Low complexity" evidence="1">
    <location>
        <begin position="435"/>
        <end position="449"/>
    </location>
</feature>
<reference evidence="4" key="1">
    <citation type="submission" date="2021-01" db="EMBL/GenBank/DDBJ databases">
        <title>Whole genome shotgun sequence of Actinocatenispora rupis NBRC 107355.</title>
        <authorList>
            <person name="Komaki H."/>
            <person name="Tamura T."/>
        </authorList>
    </citation>
    <scope>NUCLEOTIDE SEQUENCE</scope>
    <source>
        <strain evidence="4">NBRC 107355</strain>
    </source>
</reference>
<evidence type="ECO:0000256" key="2">
    <source>
        <dbReference type="SAM" id="Phobius"/>
    </source>
</evidence>
<dbReference type="GO" id="GO:0016020">
    <property type="term" value="C:membrane"/>
    <property type="evidence" value="ECO:0007669"/>
    <property type="project" value="TreeGrafter"/>
</dbReference>
<protein>
    <recommendedName>
        <fullName evidence="3">Acyltransferase 3 domain-containing protein</fullName>
    </recommendedName>
</protein>
<organism evidence="4 5">
    <name type="scientific">Actinocatenispora rupis</name>
    <dbReference type="NCBI Taxonomy" id="519421"/>
    <lineage>
        <taxon>Bacteria</taxon>
        <taxon>Bacillati</taxon>
        <taxon>Actinomycetota</taxon>
        <taxon>Actinomycetes</taxon>
        <taxon>Micromonosporales</taxon>
        <taxon>Micromonosporaceae</taxon>
        <taxon>Actinocatenispora</taxon>
    </lineage>
</organism>
<feature type="transmembrane region" description="Helical" evidence="2">
    <location>
        <begin position="209"/>
        <end position="229"/>
    </location>
</feature>
<dbReference type="CDD" id="cd01840">
    <property type="entry name" value="SGNH_hydrolase_yrhL_like"/>
    <property type="match status" value="1"/>
</dbReference>
<dbReference type="AlphaFoldDB" id="A0A8J3N7X5"/>
<dbReference type="RefSeq" id="WP_203654696.1">
    <property type="nucleotide sequence ID" value="NZ_BAAAZM010000002.1"/>
</dbReference>
<feature type="domain" description="Acyltransferase 3" evidence="3">
    <location>
        <begin position="28"/>
        <end position="347"/>
    </location>
</feature>
<dbReference type="PANTHER" id="PTHR23028:SF53">
    <property type="entry name" value="ACYL_TRANSF_3 DOMAIN-CONTAINING PROTEIN"/>
    <property type="match status" value="1"/>
</dbReference>
<feature type="transmembrane region" description="Helical" evidence="2">
    <location>
        <begin position="90"/>
        <end position="109"/>
    </location>
</feature>
<name>A0A8J3N7X5_9ACTN</name>
<dbReference type="InterPro" id="IPR050879">
    <property type="entry name" value="Acyltransferase_3"/>
</dbReference>
<dbReference type="SUPFAM" id="SSF52266">
    <property type="entry name" value="SGNH hydrolase"/>
    <property type="match status" value="1"/>
</dbReference>
<comment type="caution">
    <text evidence="4">The sequence shown here is derived from an EMBL/GenBank/DDBJ whole genome shotgun (WGS) entry which is preliminary data.</text>
</comment>
<feature type="transmembrane region" description="Helical" evidence="2">
    <location>
        <begin position="180"/>
        <end position="197"/>
    </location>
</feature>